<sequence length="110" mass="11604">QSPIGNLKRKLVSKHVPSAPAPKLTDVLANSAFSSYRIPAHTDNIGVELKIGVGVRVAFHSFVLDDDVTILVGSTAGGGAGGGVGVTQLWQSATRRCKRALVERVMPTWV</sequence>
<feature type="non-terminal residue" evidence="1">
    <location>
        <position position="110"/>
    </location>
</feature>
<dbReference type="EMBL" id="CAJHJT010000034">
    <property type="protein sequence ID" value="CAD7003657.1"/>
    <property type="molecule type" value="Genomic_DNA"/>
</dbReference>
<organism evidence="1 2">
    <name type="scientific">Ceratitis capitata</name>
    <name type="common">Mediterranean fruit fly</name>
    <name type="synonym">Tephritis capitata</name>
    <dbReference type="NCBI Taxonomy" id="7213"/>
    <lineage>
        <taxon>Eukaryota</taxon>
        <taxon>Metazoa</taxon>
        <taxon>Ecdysozoa</taxon>
        <taxon>Arthropoda</taxon>
        <taxon>Hexapoda</taxon>
        <taxon>Insecta</taxon>
        <taxon>Pterygota</taxon>
        <taxon>Neoptera</taxon>
        <taxon>Endopterygota</taxon>
        <taxon>Diptera</taxon>
        <taxon>Brachycera</taxon>
        <taxon>Muscomorpha</taxon>
        <taxon>Tephritoidea</taxon>
        <taxon>Tephritidae</taxon>
        <taxon>Ceratitis</taxon>
        <taxon>Ceratitis</taxon>
    </lineage>
</organism>
<proteinExistence type="predicted"/>
<gene>
    <name evidence="1" type="ORF">CCAP1982_LOCUS12095</name>
</gene>
<accession>A0A811V186</accession>
<keyword evidence="2" id="KW-1185">Reference proteome</keyword>
<dbReference type="Proteomes" id="UP000606786">
    <property type="component" value="Unassembled WGS sequence"/>
</dbReference>
<evidence type="ECO:0000313" key="2">
    <source>
        <dbReference type="Proteomes" id="UP000606786"/>
    </source>
</evidence>
<protein>
    <submittedName>
        <fullName evidence="1">(Mediterranean fruit fly) hypothetical protein</fullName>
    </submittedName>
</protein>
<comment type="caution">
    <text evidence="1">The sequence shown here is derived from an EMBL/GenBank/DDBJ whole genome shotgun (WGS) entry which is preliminary data.</text>
</comment>
<evidence type="ECO:0000313" key="1">
    <source>
        <dbReference type="EMBL" id="CAD7003657.1"/>
    </source>
</evidence>
<dbReference type="AlphaFoldDB" id="A0A811V186"/>
<reference evidence="1" key="1">
    <citation type="submission" date="2020-11" db="EMBL/GenBank/DDBJ databases">
        <authorList>
            <person name="Whitehead M."/>
        </authorList>
    </citation>
    <scope>NUCLEOTIDE SEQUENCE</scope>
    <source>
        <strain evidence="1">EGII</strain>
    </source>
</reference>
<name>A0A811V186_CERCA</name>